<dbReference type="Proteomes" id="UP000736328">
    <property type="component" value="Unassembled WGS sequence"/>
</dbReference>
<dbReference type="GO" id="GO:0016779">
    <property type="term" value="F:nucleotidyltransferase activity"/>
    <property type="evidence" value="ECO:0007669"/>
    <property type="project" value="InterPro"/>
</dbReference>
<dbReference type="CDD" id="cd05403">
    <property type="entry name" value="NT_KNTase_like"/>
    <property type="match status" value="1"/>
</dbReference>
<dbReference type="InterPro" id="IPR043519">
    <property type="entry name" value="NT_sf"/>
</dbReference>
<dbReference type="AlphaFoldDB" id="A0A933IBX0"/>
<accession>A0A933IBX0</accession>
<proteinExistence type="predicted"/>
<name>A0A933IBX0_UNCT6</name>
<protein>
    <submittedName>
        <fullName evidence="2">Nucleotidyltransferase domain-containing protein</fullName>
    </submittedName>
</protein>
<gene>
    <name evidence="2" type="ORF">HY768_07075</name>
</gene>
<organism evidence="2 3">
    <name type="scientific">candidate division TA06 bacterium</name>
    <dbReference type="NCBI Taxonomy" id="2250710"/>
    <lineage>
        <taxon>Bacteria</taxon>
        <taxon>Bacteria division TA06</taxon>
    </lineage>
</organism>
<dbReference type="InterPro" id="IPR002934">
    <property type="entry name" value="Polymerase_NTP_transf_dom"/>
</dbReference>
<feature type="domain" description="Polymerase nucleotidyl transferase" evidence="1">
    <location>
        <begin position="19"/>
        <end position="65"/>
    </location>
</feature>
<evidence type="ECO:0000313" key="3">
    <source>
        <dbReference type="Proteomes" id="UP000736328"/>
    </source>
</evidence>
<comment type="caution">
    <text evidence="2">The sequence shown here is derived from an EMBL/GenBank/DDBJ whole genome shotgun (WGS) entry which is preliminary data.</text>
</comment>
<evidence type="ECO:0000313" key="2">
    <source>
        <dbReference type="EMBL" id="MBI4726972.1"/>
    </source>
</evidence>
<dbReference type="EMBL" id="JACQXR010000092">
    <property type="protein sequence ID" value="MBI4726972.1"/>
    <property type="molecule type" value="Genomic_DNA"/>
</dbReference>
<sequence>MTREEEIKAMTKQALARFSGSLQDHQVILFGSRAGGPARPASDFDIGIKGEKPLAAKTLYKIELVDLSRVSPSFLETANSKAEVLL</sequence>
<evidence type="ECO:0000259" key="1">
    <source>
        <dbReference type="Pfam" id="PF01909"/>
    </source>
</evidence>
<dbReference type="Gene3D" id="3.30.460.10">
    <property type="entry name" value="Beta Polymerase, domain 2"/>
    <property type="match status" value="1"/>
</dbReference>
<dbReference type="SUPFAM" id="SSF81301">
    <property type="entry name" value="Nucleotidyltransferase"/>
    <property type="match status" value="1"/>
</dbReference>
<reference evidence="2" key="1">
    <citation type="submission" date="2020-07" db="EMBL/GenBank/DDBJ databases">
        <title>Huge and variable diversity of episymbiotic CPR bacteria and DPANN archaea in groundwater ecosystems.</title>
        <authorList>
            <person name="He C.Y."/>
            <person name="Keren R."/>
            <person name="Whittaker M."/>
            <person name="Farag I.F."/>
            <person name="Doudna J."/>
            <person name="Cate J.H.D."/>
            <person name="Banfield J.F."/>
        </authorList>
    </citation>
    <scope>NUCLEOTIDE SEQUENCE</scope>
    <source>
        <strain evidence="2">NC_groundwater_1520_Pr4_B-0.1um_53_5</strain>
    </source>
</reference>
<dbReference type="Pfam" id="PF01909">
    <property type="entry name" value="NTP_transf_2"/>
    <property type="match status" value="1"/>
</dbReference>